<accession>A0AAV7VVN1</accession>
<reference evidence="1" key="1">
    <citation type="journal article" date="2022" name="bioRxiv">
        <title>Sequencing and chromosome-scale assembly of the giantPleurodeles waltlgenome.</title>
        <authorList>
            <person name="Brown T."/>
            <person name="Elewa A."/>
            <person name="Iarovenko S."/>
            <person name="Subramanian E."/>
            <person name="Araus A.J."/>
            <person name="Petzold A."/>
            <person name="Susuki M."/>
            <person name="Suzuki K.-i.T."/>
            <person name="Hayashi T."/>
            <person name="Toyoda A."/>
            <person name="Oliveira C."/>
            <person name="Osipova E."/>
            <person name="Leigh N.D."/>
            <person name="Simon A."/>
            <person name="Yun M.H."/>
        </authorList>
    </citation>
    <scope>NUCLEOTIDE SEQUENCE</scope>
    <source>
        <strain evidence="1">20211129_DDA</strain>
        <tissue evidence="1">Liver</tissue>
    </source>
</reference>
<dbReference type="AlphaFoldDB" id="A0AAV7VVN1"/>
<organism evidence="1 2">
    <name type="scientific">Pleurodeles waltl</name>
    <name type="common">Iberian ribbed newt</name>
    <dbReference type="NCBI Taxonomy" id="8319"/>
    <lineage>
        <taxon>Eukaryota</taxon>
        <taxon>Metazoa</taxon>
        <taxon>Chordata</taxon>
        <taxon>Craniata</taxon>
        <taxon>Vertebrata</taxon>
        <taxon>Euteleostomi</taxon>
        <taxon>Amphibia</taxon>
        <taxon>Batrachia</taxon>
        <taxon>Caudata</taxon>
        <taxon>Salamandroidea</taxon>
        <taxon>Salamandridae</taxon>
        <taxon>Pleurodelinae</taxon>
        <taxon>Pleurodeles</taxon>
    </lineage>
</organism>
<name>A0AAV7VVN1_PLEWA</name>
<keyword evidence="2" id="KW-1185">Reference proteome</keyword>
<evidence type="ECO:0000313" key="1">
    <source>
        <dbReference type="EMBL" id="KAJ1204700.1"/>
    </source>
</evidence>
<gene>
    <name evidence="1" type="ORF">NDU88_000139</name>
</gene>
<sequence length="90" mass="10164">MVSRCANNWTLGFDEGHTLYHDLVSNGESLSKSVGDFSATEDPVSPEGKIQNSEERDRLLDIDLLDCENDLDPSVVLRTFLDIDDCPQYW</sequence>
<comment type="caution">
    <text evidence="1">The sequence shown here is derived from an EMBL/GenBank/DDBJ whole genome shotgun (WGS) entry which is preliminary data.</text>
</comment>
<dbReference type="Proteomes" id="UP001066276">
    <property type="component" value="Chromosome 1_2"/>
</dbReference>
<proteinExistence type="predicted"/>
<evidence type="ECO:0000313" key="2">
    <source>
        <dbReference type="Proteomes" id="UP001066276"/>
    </source>
</evidence>
<dbReference type="EMBL" id="JANPWB010000002">
    <property type="protein sequence ID" value="KAJ1204700.1"/>
    <property type="molecule type" value="Genomic_DNA"/>
</dbReference>
<protein>
    <submittedName>
        <fullName evidence="1">Uncharacterized protein</fullName>
    </submittedName>
</protein>